<dbReference type="Proteomes" id="UP000038200">
    <property type="component" value="Unassembled WGS sequence"/>
</dbReference>
<proteinExistence type="predicted"/>
<evidence type="ECO:0008006" key="4">
    <source>
        <dbReference type="Google" id="ProtNLM"/>
    </source>
</evidence>
<organism evidence="2 3">
    <name type="scientific">Capnocytophaga canis</name>
    <dbReference type="NCBI Taxonomy" id="1848903"/>
    <lineage>
        <taxon>Bacteria</taxon>
        <taxon>Pseudomonadati</taxon>
        <taxon>Bacteroidota</taxon>
        <taxon>Flavobacteriia</taxon>
        <taxon>Flavobacteriales</taxon>
        <taxon>Flavobacteriaceae</taxon>
        <taxon>Capnocytophaga</taxon>
    </lineage>
</organism>
<keyword evidence="1" id="KW-0175">Coiled coil</keyword>
<evidence type="ECO:0000313" key="2">
    <source>
        <dbReference type="EMBL" id="CEN52804.1"/>
    </source>
</evidence>
<reference evidence="2 3" key="1">
    <citation type="submission" date="2015-01" db="EMBL/GenBank/DDBJ databases">
        <authorList>
            <person name="Xiang T."/>
            <person name="Song Y."/>
            <person name="Huang L."/>
            <person name="Wang B."/>
            <person name="Wu P."/>
        </authorList>
    </citation>
    <scope>NUCLEOTIDE SEQUENCE [LARGE SCALE GENOMIC DNA]</scope>
    <source>
        <strain evidence="2 3">CcD93</strain>
    </source>
</reference>
<feature type="coiled-coil region" evidence="1">
    <location>
        <begin position="54"/>
        <end position="88"/>
    </location>
</feature>
<name>A0A0B7IQE0_9FLAO</name>
<dbReference type="RefSeq" id="WP_042007464.1">
    <property type="nucleotide sequence ID" value="NZ_CDOL01000217.1"/>
</dbReference>
<sequence>MKNLFILFALIYSGNIIAQTDRIVIDPALNGALWTTHSIQSSNLKEIKSNEDKIRNFQAIITKKMDDLKKLEEKYQKYLSTVNSVVKNSKDIKYCLELVKDIKKYQGQMFDMAVSDPKLLAIAYKTEVELVTRSVDLSMYIYQMALKGGDVMLDNKQRTDIILYVVDELRTMRGLAYSVARQMRYAKRGDFLQHLAPREFRYVRNTKKSIENILNTKF</sequence>
<protein>
    <recommendedName>
        <fullName evidence="4">Plasmid transfer protein</fullName>
    </recommendedName>
</protein>
<dbReference type="OrthoDB" id="1243758at2"/>
<evidence type="ECO:0000313" key="3">
    <source>
        <dbReference type="Proteomes" id="UP000038200"/>
    </source>
</evidence>
<dbReference type="EMBL" id="CDOL01000217">
    <property type="protein sequence ID" value="CEN52804.1"/>
    <property type="molecule type" value="Genomic_DNA"/>
</dbReference>
<dbReference type="AlphaFoldDB" id="A0A0B7IQE0"/>
<gene>
    <name evidence="2" type="ORF">CCAND93_30010</name>
</gene>
<accession>A0A0B7IQE0</accession>
<evidence type="ECO:0000256" key="1">
    <source>
        <dbReference type="SAM" id="Coils"/>
    </source>
</evidence>